<keyword evidence="2 12" id="KW-0028">Amino-acid biosynthesis</keyword>
<dbReference type="NCBIfam" id="TIGR00036">
    <property type="entry name" value="dapB"/>
    <property type="match status" value="1"/>
</dbReference>
<comment type="pathway">
    <text evidence="8 12">Amino-acid biosynthesis; L-lysine biosynthesis via DAP pathway; (S)-tetrahydrodipicolinate from L-aspartate: step 4/4.</text>
</comment>
<dbReference type="GO" id="GO:0051287">
    <property type="term" value="F:NAD binding"/>
    <property type="evidence" value="ECO:0007669"/>
    <property type="project" value="UniProtKB-UniRule"/>
</dbReference>
<evidence type="ECO:0000256" key="3">
    <source>
        <dbReference type="ARBA" id="ARBA00022857"/>
    </source>
</evidence>
<dbReference type="EMBL" id="REFV01000001">
    <property type="protein sequence ID" value="RMB63982.1"/>
    <property type="molecule type" value="Genomic_DNA"/>
</dbReference>
<feature type="binding site" evidence="12">
    <location>
        <begin position="70"/>
        <end position="72"/>
    </location>
    <ligand>
        <name>NAD(+)</name>
        <dbReference type="ChEBI" id="CHEBI:57540"/>
    </ligand>
</feature>
<keyword evidence="12" id="KW-0963">Cytoplasm</keyword>
<organism evidence="15 16">
    <name type="scientific">Dokdonia sinensis</name>
    <dbReference type="NCBI Taxonomy" id="2479847"/>
    <lineage>
        <taxon>Bacteria</taxon>
        <taxon>Pseudomonadati</taxon>
        <taxon>Bacteroidota</taxon>
        <taxon>Flavobacteriia</taxon>
        <taxon>Flavobacteriales</taxon>
        <taxon>Flavobacteriaceae</taxon>
        <taxon>Dokdonia</taxon>
    </lineage>
</organism>
<comment type="similarity">
    <text evidence="1 12">Belongs to the DapB family.</text>
</comment>
<accession>A0A3M0GMM8</accession>
<evidence type="ECO:0000313" key="16">
    <source>
        <dbReference type="Proteomes" id="UP000281985"/>
    </source>
</evidence>
<dbReference type="InterPro" id="IPR023940">
    <property type="entry name" value="DHDPR_bac"/>
</dbReference>
<comment type="function">
    <text evidence="12">Catalyzes the conversion of 4-hydroxy-tetrahydrodipicolinate (HTPA) to tetrahydrodipicolinate.</text>
</comment>
<dbReference type="Pfam" id="PF01113">
    <property type="entry name" value="DapB_N"/>
    <property type="match status" value="1"/>
</dbReference>
<dbReference type="Proteomes" id="UP000281985">
    <property type="component" value="Unassembled WGS sequence"/>
</dbReference>
<dbReference type="Gene3D" id="3.30.360.10">
    <property type="entry name" value="Dihydrodipicolinate Reductase, domain 2"/>
    <property type="match status" value="1"/>
</dbReference>
<dbReference type="RefSeq" id="WP_121915778.1">
    <property type="nucleotide sequence ID" value="NZ_REFV01000001.1"/>
</dbReference>
<feature type="active site" description="Proton donor/acceptor" evidence="12">
    <location>
        <position position="130"/>
    </location>
</feature>
<dbReference type="InterPro" id="IPR022663">
    <property type="entry name" value="DapB_C"/>
</dbReference>
<dbReference type="PANTHER" id="PTHR20836">
    <property type="entry name" value="DIHYDRODIPICOLINATE REDUCTASE"/>
    <property type="match status" value="1"/>
</dbReference>
<dbReference type="Gene3D" id="3.40.50.720">
    <property type="entry name" value="NAD(P)-binding Rossmann-like Domain"/>
    <property type="match status" value="1"/>
</dbReference>
<dbReference type="PIRSF" id="PIRSF000161">
    <property type="entry name" value="DHPR"/>
    <property type="match status" value="1"/>
</dbReference>
<evidence type="ECO:0000259" key="14">
    <source>
        <dbReference type="Pfam" id="PF05173"/>
    </source>
</evidence>
<evidence type="ECO:0000256" key="5">
    <source>
        <dbReference type="ARBA" id="ARBA00023002"/>
    </source>
</evidence>
<comment type="caution">
    <text evidence="12">Was originally thought to be a dihydrodipicolinate reductase (DHDPR), catalyzing the conversion of dihydrodipicolinate to tetrahydrodipicolinate. However, it was shown in E.coli that the substrate of the enzymatic reaction is not dihydrodipicolinate (DHDP) but in fact (2S,4S)-4-hydroxy-2,3,4,5-tetrahydrodipicolinic acid (HTPA), the product released by the DapA-catalyzed reaction.</text>
</comment>
<feature type="active site" description="Proton donor" evidence="12">
    <location>
        <position position="134"/>
    </location>
</feature>
<comment type="caution">
    <text evidence="12">Lacks conserved residue(s) required for the propagation of feature annotation.</text>
</comment>
<protein>
    <recommendedName>
        <fullName evidence="9 12">4-hydroxy-tetrahydrodipicolinate reductase</fullName>
        <shortName evidence="12">HTPA reductase</shortName>
        <ecNumber evidence="9 12">1.17.1.8</ecNumber>
    </recommendedName>
</protein>
<evidence type="ECO:0000256" key="11">
    <source>
        <dbReference type="ARBA" id="ARBA00049396"/>
    </source>
</evidence>
<evidence type="ECO:0000256" key="9">
    <source>
        <dbReference type="ARBA" id="ARBA00038983"/>
    </source>
</evidence>
<dbReference type="GO" id="GO:0005829">
    <property type="term" value="C:cytosol"/>
    <property type="evidence" value="ECO:0007669"/>
    <property type="project" value="TreeGrafter"/>
</dbReference>
<comment type="subunit">
    <text evidence="12">Homotetramer.</text>
</comment>
<dbReference type="PANTHER" id="PTHR20836:SF0">
    <property type="entry name" value="4-HYDROXY-TETRAHYDRODIPICOLINATE REDUCTASE 1, CHLOROPLASTIC-RELATED"/>
    <property type="match status" value="1"/>
</dbReference>
<keyword evidence="4 12" id="KW-0220">Diaminopimelate biosynthesis</keyword>
<sequence length="241" mass="26371">MRIALLGYGKMGKAIEEIAIAKGHQIVLKVSRETNYDLSTIDVAIDFSIPEMAVTHLTNCLEAGVPVVSGTTGWLKDYDKITTLCDTKKGAFLYASNFSVGVNIFFELNKRLAELMAPLSEYNVSLEEIHHTQKLDAPSGTAITLAEGIISNTTNEKWELMEKESDNAFAKAEEKTIPISSKRTGQVPGTHIIDYKSPIDTITIKHEAHSRAGFAQGALLAAEWLVGKKGVFSMRDVLNIS</sequence>
<feature type="binding site" evidence="12">
    <location>
        <position position="32"/>
    </location>
    <ligand>
        <name>NADP(+)</name>
        <dbReference type="ChEBI" id="CHEBI:58349"/>
    </ligand>
</feature>
<keyword evidence="3 12" id="KW-0521">NADP</keyword>
<dbReference type="Pfam" id="PF05173">
    <property type="entry name" value="DapB_C"/>
    <property type="match status" value="1"/>
</dbReference>
<comment type="caution">
    <text evidence="15">The sequence shown here is derived from an EMBL/GenBank/DDBJ whole genome shotgun (WGS) entry which is preliminary data.</text>
</comment>
<proteinExistence type="inferred from homology"/>
<dbReference type="UniPathway" id="UPA00034">
    <property type="reaction ID" value="UER00018"/>
</dbReference>
<dbReference type="InterPro" id="IPR000846">
    <property type="entry name" value="DapB_N"/>
</dbReference>
<dbReference type="AlphaFoldDB" id="A0A3M0GMM8"/>
<evidence type="ECO:0000256" key="6">
    <source>
        <dbReference type="ARBA" id="ARBA00023027"/>
    </source>
</evidence>
<feature type="domain" description="Dihydrodipicolinate reductase C-terminal" evidence="14">
    <location>
        <begin position="101"/>
        <end position="238"/>
    </location>
</feature>
<dbReference type="GO" id="GO:0009089">
    <property type="term" value="P:lysine biosynthetic process via diaminopimelate"/>
    <property type="evidence" value="ECO:0007669"/>
    <property type="project" value="UniProtKB-UniRule"/>
</dbReference>
<keyword evidence="6 12" id="KW-0520">NAD</keyword>
<evidence type="ECO:0000256" key="8">
    <source>
        <dbReference type="ARBA" id="ARBA00037922"/>
    </source>
</evidence>
<dbReference type="GO" id="GO:0019877">
    <property type="term" value="P:diaminopimelate biosynthetic process"/>
    <property type="evidence" value="ECO:0007669"/>
    <property type="project" value="UniProtKB-UniRule"/>
</dbReference>
<evidence type="ECO:0000256" key="10">
    <source>
        <dbReference type="ARBA" id="ARBA00049080"/>
    </source>
</evidence>
<dbReference type="OrthoDB" id="9790352at2"/>
<evidence type="ECO:0000256" key="4">
    <source>
        <dbReference type="ARBA" id="ARBA00022915"/>
    </source>
</evidence>
<name>A0A3M0GMM8_9FLAO</name>
<keyword evidence="7 12" id="KW-0457">Lysine biosynthesis</keyword>
<reference evidence="15 16" key="1">
    <citation type="submission" date="2018-10" db="EMBL/GenBank/DDBJ databases">
        <title>Dokdonia luteus sp. nov., isolated from sea water.</title>
        <authorList>
            <person name="Zhou L.Y."/>
            <person name="Du Z.J."/>
        </authorList>
    </citation>
    <scope>NUCLEOTIDE SEQUENCE [LARGE SCALE GENOMIC DNA]</scope>
    <source>
        <strain evidence="15 16">SH27</strain>
    </source>
</reference>
<evidence type="ECO:0000259" key="13">
    <source>
        <dbReference type="Pfam" id="PF01113"/>
    </source>
</evidence>
<evidence type="ECO:0000256" key="1">
    <source>
        <dbReference type="ARBA" id="ARBA00006642"/>
    </source>
</evidence>
<comment type="catalytic activity">
    <reaction evidence="10 12">
        <text>(S)-2,3,4,5-tetrahydrodipicolinate + NADP(+) + H2O = (2S,4S)-4-hydroxy-2,3,4,5-tetrahydrodipicolinate + NADPH + H(+)</text>
        <dbReference type="Rhea" id="RHEA:35331"/>
        <dbReference type="ChEBI" id="CHEBI:15377"/>
        <dbReference type="ChEBI" id="CHEBI:15378"/>
        <dbReference type="ChEBI" id="CHEBI:16845"/>
        <dbReference type="ChEBI" id="CHEBI:57783"/>
        <dbReference type="ChEBI" id="CHEBI:58349"/>
        <dbReference type="ChEBI" id="CHEBI:67139"/>
        <dbReference type="EC" id="1.17.1.8"/>
    </reaction>
</comment>
<evidence type="ECO:0000313" key="15">
    <source>
        <dbReference type="EMBL" id="RMB63982.1"/>
    </source>
</evidence>
<dbReference type="EC" id="1.17.1.8" evidence="9 12"/>
<dbReference type="InterPro" id="IPR036291">
    <property type="entry name" value="NAD(P)-bd_dom_sf"/>
</dbReference>
<dbReference type="GO" id="GO:0016726">
    <property type="term" value="F:oxidoreductase activity, acting on CH or CH2 groups, NAD or NADP as acceptor"/>
    <property type="evidence" value="ECO:0007669"/>
    <property type="project" value="UniProtKB-UniRule"/>
</dbReference>
<dbReference type="GO" id="GO:0050661">
    <property type="term" value="F:NADP binding"/>
    <property type="evidence" value="ECO:0007669"/>
    <property type="project" value="UniProtKB-UniRule"/>
</dbReference>
<comment type="catalytic activity">
    <reaction evidence="11 12">
        <text>(S)-2,3,4,5-tetrahydrodipicolinate + NAD(+) + H2O = (2S,4S)-4-hydroxy-2,3,4,5-tetrahydrodipicolinate + NADH + H(+)</text>
        <dbReference type="Rhea" id="RHEA:35323"/>
        <dbReference type="ChEBI" id="CHEBI:15377"/>
        <dbReference type="ChEBI" id="CHEBI:15378"/>
        <dbReference type="ChEBI" id="CHEBI:16845"/>
        <dbReference type="ChEBI" id="CHEBI:57540"/>
        <dbReference type="ChEBI" id="CHEBI:57945"/>
        <dbReference type="ChEBI" id="CHEBI:67139"/>
        <dbReference type="EC" id="1.17.1.8"/>
    </reaction>
</comment>
<evidence type="ECO:0000256" key="7">
    <source>
        <dbReference type="ARBA" id="ARBA00023154"/>
    </source>
</evidence>
<gene>
    <name evidence="12 15" type="primary">dapB</name>
    <name evidence="15" type="ORF">EAX61_00960</name>
</gene>
<keyword evidence="5 12" id="KW-0560">Oxidoreductase</keyword>
<feature type="domain" description="Dihydrodipicolinate reductase N-terminal" evidence="13">
    <location>
        <begin position="1"/>
        <end position="98"/>
    </location>
</feature>
<dbReference type="SUPFAM" id="SSF55347">
    <property type="entry name" value="Glyceraldehyde-3-phosphate dehydrogenase-like, C-terminal domain"/>
    <property type="match status" value="1"/>
</dbReference>
<feature type="binding site" evidence="12">
    <location>
        <begin position="140"/>
        <end position="141"/>
    </location>
    <ligand>
        <name>(S)-2,3,4,5-tetrahydrodipicolinate</name>
        <dbReference type="ChEBI" id="CHEBI:16845"/>
    </ligand>
</feature>
<evidence type="ECO:0000256" key="2">
    <source>
        <dbReference type="ARBA" id="ARBA00022605"/>
    </source>
</evidence>
<dbReference type="SUPFAM" id="SSF51735">
    <property type="entry name" value="NAD(P)-binding Rossmann-fold domains"/>
    <property type="match status" value="1"/>
</dbReference>
<keyword evidence="16" id="KW-1185">Reference proteome</keyword>
<dbReference type="GO" id="GO:0008839">
    <property type="term" value="F:4-hydroxy-tetrahydrodipicolinate reductase"/>
    <property type="evidence" value="ECO:0007669"/>
    <property type="project" value="UniProtKB-UniRule"/>
</dbReference>
<feature type="binding site" evidence="12">
    <location>
        <position position="131"/>
    </location>
    <ligand>
        <name>(S)-2,3,4,5-tetrahydrodipicolinate</name>
        <dbReference type="ChEBI" id="CHEBI:16845"/>
    </ligand>
</feature>
<feature type="binding site" evidence="12">
    <location>
        <begin position="95"/>
        <end position="98"/>
    </location>
    <ligand>
        <name>NAD(+)</name>
        <dbReference type="ChEBI" id="CHEBI:57540"/>
    </ligand>
</feature>
<comment type="subcellular location">
    <subcellularLocation>
        <location evidence="12">Cytoplasm</location>
    </subcellularLocation>
</comment>
<dbReference type="HAMAP" id="MF_00102">
    <property type="entry name" value="DapB"/>
    <property type="match status" value="1"/>
</dbReference>
<evidence type="ECO:0000256" key="12">
    <source>
        <dbReference type="HAMAP-Rule" id="MF_00102"/>
    </source>
</evidence>